<evidence type="ECO:0000313" key="1">
    <source>
        <dbReference type="EMBL" id="GMH31614.1"/>
    </source>
</evidence>
<dbReference type="Proteomes" id="UP001279734">
    <property type="component" value="Unassembled WGS sequence"/>
</dbReference>
<sequence length="93" mass="10497">MLDQFSQYCHTAYYGSKTTSRFAELKPQQRNKPSTVHNRSLYHTASRIGSTTDQFSNQNRVAGICFKPTAQDKLYHSSKRKAIGRGSPTADPQ</sequence>
<organism evidence="1 2">
    <name type="scientific">Nepenthes gracilis</name>
    <name type="common">Slender pitcher plant</name>
    <dbReference type="NCBI Taxonomy" id="150966"/>
    <lineage>
        <taxon>Eukaryota</taxon>
        <taxon>Viridiplantae</taxon>
        <taxon>Streptophyta</taxon>
        <taxon>Embryophyta</taxon>
        <taxon>Tracheophyta</taxon>
        <taxon>Spermatophyta</taxon>
        <taxon>Magnoliopsida</taxon>
        <taxon>eudicotyledons</taxon>
        <taxon>Gunneridae</taxon>
        <taxon>Pentapetalae</taxon>
        <taxon>Caryophyllales</taxon>
        <taxon>Nepenthaceae</taxon>
        <taxon>Nepenthes</taxon>
    </lineage>
</organism>
<name>A0AAD3TLX6_NEPGR</name>
<keyword evidence="2" id="KW-1185">Reference proteome</keyword>
<dbReference type="EMBL" id="BSYO01000040">
    <property type="protein sequence ID" value="GMH31614.1"/>
    <property type="molecule type" value="Genomic_DNA"/>
</dbReference>
<accession>A0AAD3TLX6</accession>
<reference evidence="1" key="1">
    <citation type="submission" date="2023-05" db="EMBL/GenBank/DDBJ databases">
        <title>Nepenthes gracilis genome sequencing.</title>
        <authorList>
            <person name="Fukushima K."/>
        </authorList>
    </citation>
    <scope>NUCLEOTIDE SEQUENCE</scope>
    <source>
        <strain evidence="1">SING2019-196</strain>
    </source>
</reference>
<proteinExistence type="predicted"/>
<dbReference type="AlphaFoldDB" id="A0AAD3TLX6"/>
<comment type="caution">
    <text evidence="1">The sequence shown here is derived from an EMBL/GenBank/DDBJ whole genome shotgun (WGS) entry which is preliminary data.</text>
</comment>
<evidence type="ECO:0000313" key="2">
    <source>
        <dbReference type="Proteomes" id="UP001279734"/>
    </source>
</evidence>
<gene>
    <name evidence="1" type="ORF">Nepgr_033458</name>
</gene>
<protein>
    <submittedName>
        <fullName evidence="1">Uncharacterized protein</fullName>
    </submittedName>
</protein>